<evidence type="ECO:0000313" key="1">
    <source>
        <dbReference type="EMBL" id="PJB99520.1"/>
    </source>
</evidence>
<dbReference type="Proteomes" id="UP000228875">
    <property type="component" value="Unassembled WGS sequence"/>
</dbReference>
<dbReference type="EMBL" id="PFTB01000031">
    <property type="protein sequence ID" value="PJB99520.1"/>
    <property type="molecule type" value="Genomic_DNA"/>
</dbReference>
<reference evidence="2" key="1">
    <citation type="submission" date="2017-09" db="EMBL/GenBank/DDBJ databases">
        <title>Depth-based differentiation of microbial function through sediment-hosted aquifers and enrichment of novel symbionts in the deep terrestrial subsurface.</title>
        <authorList>
            <person name="Probst A.J."/>
            <person name="Ladd B."/>
            <person name="Jarett J.K."/>
            <person name="Geller-Mcgrath D.E."/>
            <person name="Sieber C.M.K."/>
            <person name="Emerson J.B."/>
            <person name="Anantharaman K."/>
            <person name="Thomas B.C."/>
            <person name="Malmstrom R."/>
            <person name="Stieglmeier M."/>
            <person name="Klingl A."/>
            <person name="Woyke T."/>
            <person name="Ryan C.M."/>
            <person name="Banfield J.F."/>
        </authorList>
    </citation>
    <scope>NUCLEOTIDE SEQUENCE [LARGE SCALE GENOMIC DNA]</scope>
</reference>
<protein>
    <recommendedName>
        <fullName evidence="3">Serine protease</fullName>
    </recommendedName>
</protein>
<dbReference type="PANTHER" id="PTHR22939:SF129">
    <property type="entry name" value="SERINE PROTEASE HTRA2, MITOCHONDRIAL"/>
    <property type="match status" value="1"/>
</dbReference>
<dbReference type="Pfam" id="PF13365">
    <property type="entry name" value="Trypsin_2"/>
    <property type="match status" value="1"/>
</dbReference>
<proteinExistence type="predicted"/>
<gene>
    <name evidence="1" type="ORF">CO077_01330</name>
</gene>
<dbReference type="AlphaFoldDB" id="A0A2M8DN28"/>
<name>A0A2M8DN28_9BACT</name>
<organism evidence="1 2">
    <name type="scientific">Candidatus Nealsonbacteria bacterium CG_4_9_14_0_8_um_filter_35_12</name>
    <dbReference type="NCBI Taxonomy" id="1974692"/>
    <lineage>
        <taxon>Bacteria</taxon>
        <taxon>Candidatus Nealsoniibacteriota</taxon>
    </lineage>
</organism>
<comment type="caution">
    <text evidence="1">The sequence shown here is derived from an EMBL/GenBank/DDBJ whole genome shotgun (WGS) entry which is preliminary data.</text>
</comment>
<evidence type="ECO:0000313" key="2">
    <source>
        <dbReference type="Proteomes" id="UP000228875"/>
    </source>
</evidence>
<accession>A0A2M8DN28</accession>
<dbReference type="PANTHER" id="PTHR22939">
    <property type="entry name" value="SERINE PROTEASE FAMILY S1C HTRA-RELATED"/>
    <property type="match status" value="1"/>
</dbReference>
<evidence type="ECO:0008006" key="3">
    <source>
        <dbReference type="Google" id="ProtNLM"/>
    </source>
</evidence>
<dbReference type="InterPro" id="IPR009003">
    <property type="entry name" value="Peptidase_S1_PA"/>
</dbReference>
<dbReference type="SUPFAM" id="SSF50494">
    <property type="entry name" value="Trypsin-like serine proteases"/>
    <property type="match status" value="1"/>
</dbReference>
<dbReference type="Gene3D" id="2.40.10.120">
    <property type="match status" value="1"/>
</dbReference>
<sequence>MVGGIFADQIFWPYFVERPLFYQYRLEKTPIYVTERKEVRIQENTALTESIEKVKDSIVGVQSKSKTGKILEGSGLILTSDGLVLTLADLVPQNYEIKIFFGGKESVPKVLQRKNNLALLKIEEKNLPTISFADFEEIKLGERVFLLGLIFENNLQKMLVNEGIVKSFDENLIQTNIIEEKNLQGSALFNIEGQLVGLNTIDKEGKVIAISIKAIRQFIGF</sequence>